<organism evidence="2 3">
    <name type="scientific">Psittacicella gerlachiana</name>
    <dbReference type="NCBI Taxonomy" id="2028574"/>
    <lineage>
        <taxon>Bacteria</taxon>
        <taxon>Pseudomonadati</taxon>
        <taxon>Pseudomonadota</taxon>
        <taxon>Gammaproteobacteria</taxon>
        <taxon>Pasteurellales</taxon>
        <taxon>Psittacicellaceae</taxon>
        <taxon>Psittacicella</taxon>
    </lineage>
</organism>
<evidence type="ECO:0000256" key="1">
    <source>
        <dbReference type="SAM" id="Phobius"/>
    </source>
</evidence>
<dbReference type="Proteomes" id="UP000265964">
    <property type="component" value="Unassembled WGS sequence"/>
</dbReference>
<reference evidence="2 3" key="1">
    <citation type="submission" date="2017-08" db="EMBL/GenBank/DDBJ databases">
        <title>Reclassification of Bisgaard taxon 37 and 44.</title>
        <authorList>
            <person name="Christensen H."/>
        </authorList>
    </citation>
    <scope>NUCLEOTIDE SEQUENCE [LARGE SCALE GENOMIC DNA]</scope>
    <source>
        <strain evidence="2 3">EEAB3T1</strain>
    </source>
</reference>
<name>A0A3A1Y714_9GAMM</name>
<sequence>MLILISLVIILIIILSLVVLYFKKLRPVKDEFKGSSLQVVYTMTTQLADRSFLDSSFIEIYTKAITSSYSLPESVLTDHIATITRCINDRNLAYAIIRESLGQESSESKADVLARAISLTTQIEGKTNIFTKQLKIPGSRALQNYKEMLVSLHLTNVDVKEALQRLNSTTAKDKAVTE</sequence>
<keyword evidence="1" id="KW-1133">Transmembrane helix</keyword>
<keyword evidence="1" id="KW-0812">Transmembrane</keyword>
<accession>A0A3A1Y714</accession>
<protein>
    <submittedName>
        <fullName evidence="2">Uncharacterized protein</fullName>
    </submittedName>
</protein>
<comment type="caution">
    <text evidence="2">The sequence shown here is derived from an EMBL/GenBank/DDBJ whole genome shotgun (WGS) entry which is preliminary data.</text>
</comment>
<dbReference type="AlphaFoldDB" id="A0A3A1Y714"/>
<feature type="transmembrane region" description="Helical" evidence="1">
    <location>
        <begin position="6"/>
        <end position="22"/>
    </location>
</feature>
<dbReference type="EMBL" id="NRJF01000205">
    <property type="protein sequence ID" value="RIY33096.1"/>
    <property type="molecule type" value="Genomic_DNA"/>
</dbReference>
<evidence type="ECO:0000313" key="2">
    <source>
        <dbReference type="EMBL" id="RIY33096.1"/>
    </source>
</evidence>
<keyword evidence="1" id="KW-0472">Membrane</keyword>
<evidence type="ECO:0000313" key="3">
    <source>
        <dbReference type="Proteomes" id="UP000265964"/>
    </source>
</evidence>
<gene>
    <name evidence="2" type="ORF">CKF59_06590</name>
</gene>
<keyword evidence="3" id="KW-1185">Reference proteome</keyword>
<proteinExistence type="predicted"/>